<dbReference type="KEGG" id="olu:OSTLU_25349"/>
<dbReference type="STRING" id="436017.A4S602"/>
<evidence type="ECO:0000256" key="2">
    <source>
        <dbReference type="PROSITE-ProRule" id="PRU00176"/>
    </source>
</evidence>
<accession>A4S602</accession>
<keyword evidence="1 2" id="KW-0694">RNA-binding</keyword>
<dbReference type="OMA" id="HRETHHR"/>
<feature type="compositionally biased region" description="Basic and acidic residues" evidence="3">
    <location>
        <begin position="31"/>
        <end position="56"/>
    </location>
</feature>
<dbReference type="RefSeq" id="XP_001420701.1">
    <property type="nucleotide sequence ID" value="XM_001420664.1"/>
</dbReference>
<protein>
    <recommendedName>
        <fullName evidence="4">RRM domain-containing protein</fullName>
    </recommendedName>
</protein>
<dbReference type="SMART" id="SM00360">
    <property type="entry name" value="RRM"/>
    <property type="match status" value="1"/>
</dbReference>
<dbReference type="OrthoDB" id="439808at2759"/>
<evidence type="ECO:0000256" key="3">
    <source>
        <dbReference type="SAM" id="MobiDB-lite"/>
    </source>
</evidence>
<feature type="region of interest" description="Disordered" evidence="3">
    <location>
        <begin position="1"/>
        <end position="62"/>
    </location>
</feature>
<feature type="compositionally biased region" description="Gly residues" evidence="3">
    <location>
        <begin position="1"/>
        <end position="15"/>
    </location>
</feature>
<dbReference type="EMBL" id="CP000592">
    <property type="protein sequence ID" value="ABO98994.1"/>
    <property type="molecule type" value="Genomic_DNA"/>
</dbReference>
<evidence type="ECO:0000256" key="1">
    <source>
        <dbReference type="ARBA" id="ARBA00022884"/>
    </source>
</evidence>
<evidence type="ECO:0000313" key="6">
    <source>
        <dbReference type="Proteomes" id="UP000001568"/>
    </source>
</evidence>
<dbReference type="eggNOG" id="KOG0118">
    <property type="taxonomic scope" value="Eukaryota"/>
</dbReference>
<evidence type="ECO:0000259" key="4">
    <source>
        <dbReference type="PROSITE" id="PS50102"/>
    </source>
</evidence>
<dbReference type="GO" id="GO:0003723">
    <property type="term" value="F:RNA binding"/>
    <property type="evidence" value="ECO:0007669"/>
    <property type="project" value="UniProtKB-UniRule"/>
</dbReference>
<dbReference type="AlphaFoldDB" id="A4S602"/>
<dbReference type="PANTHER" id="PTHR23236:SF11">
    <property type="entry name" value="EUKARYOTIC TRANSLATION INITIATION FACTOR 4H"/>
    <property type="match status" value="1"/>
</dbReference>
<feature type="compositionally biased region" description="Basic and acidic residues" evidence="3">
    <location>
        <begin position="138"/>
        <end position="166"/>
    </location>
</feature>
<dbReference type="GeneID" id="5004720"/>
<sequence>MGGWHGAETHGGGGFRETRGETHQPTAMQVEYREHRETHHREEGSRERTAPREREPAAFPTKPPYVAFVGNFPFEATQDEVLKACGATPEAVNVRAMTDRSQTKVRGYFVEFPDADSLREALKADGFVMGERPLRVNVADERKSMDRGRRSSTDRGQRRNSHREDQWTSVGNAAPVPKIVEPAAERPKLVLKPRSIERDSGEPPIAVGSASIFGGAKPVDTSKILAEVEKKIDAELHREPAKLPTPKHEKKVHTPVLKIQEEVVTRVENTNVFSLLSIEDDE</sequence>
<dbReference type="SUPFAM" id="SSF54928">
    <property type="entry name" value="RNA-binding domain, RBD"/>
    <property type="match status" value="1"/>
</dbReference>
<proteinExistence type="predicted"/>
<dbReference type="Pfam" id="PF00076">
    <property type="entry name" value="RRM_1"/>
    <property type="match status" value="1"/>
</dbReference>
<feature type="region of interest" description="Disordered" evidence="3">
    <location>
        <begin position="138"/>
        <end position="177"/>
    </location>
</feature>
<dbReference type="InterPro" id="IPR000504">
    <property type="entry name" value="RRM_dom"/>
</dbReference>
<reference evidence="5 6" key="1">
    <citation type="journal article" date="2007" name="Proc. Natl. Acad. Sci. U.S.A.">
        <title>The tiny eukaryote Ostreococcus provides genomic insights into the paradox of plankton speciation.</title>
        <authorList>
            <person name="Palenik B."/>
            <person name="Grimwood J."/>
            <person name="Aerts A."/>
            <person name="Rouze P."/>
            <person name="Salamov A."/>
            <person name="Putnam N."/>
            <person name="Dupont C."/>
            <person name="Jorgensen R."/>
            <person name="Derelle E."/>
            <person name="Rombauts S."/>
            <person name="Zhou K."/>
            <person name="Otillar R."/>
            <person name="Merchant S.S."/>
            <person name="Podell S."/>
            <person name="Gaasterland T."/>
            <person name="Napoli C."/>
            <person name="Gendler K."/>
            <person name="Manuell A."/>
            <person name="Tai V."/>
            <person name="Vallon O."/>
            <person name="Piganeau G."/>
            <person name="Jancek S."/>
            <person name="Heijde M."/>
            <person name="Jabbari K."/>
            <person name="Bowler C."/>
            <person name="Lohr M."/>
            <person name="Robbens S."/>
            <person name="Werner G."/>
            <person name="Dubchak I."/>
            <person name="Pazour G.J."/>
            <person name="Ren Q."/>
            <person name="Paulsen I."/>
            <person name="Delwiche C."/>
            <person name="Schmutz J."/>
            <person name="Rokhsar D."/>
            <person name="Van de Peer Y."/>
            <person name="Moreau H."/>
            <person name="Grigoriev I.V."/>
        </authorList>
    </citation>
    <scope>NUCLEOTIDE SEQUENCE [LARGE SCALE GENOMIC DNA]</scope>
    <source>
        <strain evidence="5 6">CCE9901</strain>
    </source>
</reference>
<keyword evidence="6" id="KW-1185">Reference proteome</keyword>
<dbReference type="InterPro" id="IPR035979">
    <property type="entry name" value="RBD_domain_sf"/>
</dbReference>
<dbReference type="InterPro" id="IPR012677">
    <property type="entry name" value="Nucleotide-bd_a/b_plait_sf"/>
</dbReference>
<dbReference type="PROSITE" id="PS50102">
    <property type="entry name" value="RRM"/>
    <property type="match status" value="1"/>
</dbReference>
<dbReference type="Gene3D" id="3.30.70.330">
    <property type="match status" value="1"/>
</dbReference>
<dbReference type="Proteomes" id="UP000001568">
    <property type="component" value="Chromosome 12"/>
</dbReference>
<feature type="domain" description="RRM" evidence="4">
    <location>
        <begin position="65"/>
        <end position="141"/>
    </location>
</feature>
<organism evidence="5 6">
    <name type="scientific">Ostreococcus lucimarinus (strain CCE9901)</name>
    <dbReference type="NCBI Taxonomy" id="436017"/>
    <lineage>
        <taxon>Eukaryota</taxon>
        <taxon>Viridiplantae</taxon>
        <taxon>Chlorophyta</taxon>
        <taxon>Mamiellophyceae</taxon>
        <taxon>Mamiellales</taxon>
        <taxon>Bathycoccaceae</taxon>
        <taxon>Ostreococcus</taxon>
    </lineage>
</organism>
<name>A4S602_OSTLU</name>
<evidence type="ECO:0000313" key="5">
    <source>
        <dbReference type="EMBL" id="ABO98994.1"/>
    </source>
</evidence>
<dbReference type="HOGENOM" id="CLU_988296_0_0_1"/>
<dbReference type="PANTHER" id="PTHR23236">
    <property type="entry name" value="EUKARYOTIC TRANSLATION INITIATION FACTOR 4B/4H"/>
    <property type="match status" value="1"/>
</dbReference>
<dbReference type="Gramene" id="ABO98994">
    <property type="protein sequence ID" value="ABO98994"/>
    <property type="gene ID" value="OSTLU_25349"/>
</dbReference>
<gene>
    <name evidence="5" type="ORF">OSTLU_25349</name>
</gene>